<dbReference type="Pfam" id="PF00282">
    <property type="entry name" value="Pyridoxal_deC"/>
    <property type="match status" value="1"/>
</dbReference>
<dbReference type="Gene3D" id="3.40.640.10">
    <property type="entry name" value="Type I PLP-dependent aspartate aminotransferase-like (Major domain)"/>
    <property type="match status" value="1"/>
</dbReference>
<comment type="caution">
    <text evidence="8">The sequence shown here is derived from an EMBL/GenBank/DDBJ whole genome shotgun (WGS) entry which is preliminary data.</text>
</comment>
<dbReference type="Gene3D" id="3.90.1150.160">
    <property type="match status" value="1"/>
</dbReference>
<keyword evidence="6 7" id="KW-0456">Lyase</keyword>
<evidence type="ECO:0000313" key="8">
    <source>
        <dbReference type="EMBL" id="KAK7380121.1"/>
    </source>
</evidence>
<evidence type="ECO:0000256" key="2">
    <source>
        <dbReference type="ARBA" id="ARBA00009533"/>
    </source>
</evidence>
<dbReference type="GO" id="GO:0005829">
    <property type="term" value="C:cytosol"/>
    <property type="evidence" value="ECO:0007669"/>
    <property type="project" value="TreeGrafter"/>
</dbReference>
<sequence length="294" mass="33412">MQHDMTHNWTFGPLAFISHTLRFPTPTLVHVDAGWRTKAQLGLLCDHLDEPDCEKLIMASLNKNYVDMDEYPVTTKLQCGNCGSSETIMLAGLAFKRKWQAKSKAESKPYDKPNIDTGANVQVGSSEIIAQYYQFIRLDFESYKNVMENCSANVRALKEGMKRIGRFKIISKDAGMPLVAFSLKDNSKHPVFEIADELRKYGWIVPAYTMPPDAQHVEVLRVVVRDDFNRGLADRLISDIDKVVKHLDTLHFVTTKASHVTPFRAKKSAIEIQQEIVCTGRDSWMARRNVEYAS</sequence>
<evidence type="ECO:0000256" key="7">
    <source>
        <dbReference type="RuleBase" id="RU000382"/>
    </source>
</evidence>
<dbReference type="GO" id="GO:0004351">
    <property type="term" value="F:glutamate decarboxylase activity"/>
    <property type="evidence" value="ECO:0007669"/>
    <property type="project" value="UniProtKB-EC"/>
</dbReference>
<dbReference type="GO" id="GO:0005516">
    <property type="term" value="F:calmodulin binding"/>
    <property type="evidence" value="ECO:0007669"/>
    <property type="project" value="UniProtKB-KW"/>
</dbReference>
<dbReference type="GO" id="GO:0006538">
    <property type="term" value="P:L-glutamate catabolic process"/>
    <property type="evidence" value="ECO:0007669"/>
    <property type="project" value="TreeGrafter"/>
</dbReference>
<keyword evidence="4" id="KW-0112">Calmodulin-binding</keyword>
<gene>
    <name evidence="8" type="ORF">VNO78_32544</name>
</gene>
<dbReference type="AlphaFoldDB" id="A0AAN9RP53"/>
<dbReference type="FunFam" id="3.90.1150.160:FF:000001">
    <property type="entry name" value="Glutamate decarboxylase"/>
    <property type="match status" value="1"/>
</dbReference>
<evidence type="ECO:0000256" key="6">
    <source>
        <dbReference type="ARBA" id="ARBA00023239"/>
    </source>
</evidence>
<dbReference type="EMBL" id="JAYMYS010000009">
    <property type="protein sequence ID" value="KAK7380121.1"/>
    <property type="molecule type" value="Genomic_DNA"/>
</dbReference>
<dbReference type="PANTHER" id="PTHR43321">
    <property type="entry name" value="GLUTAMATE DECARBOXYLASE"/>
    <property type="match status" value="1"/>
</dbReference>
<reference evidence="8 9" key="1">
    <citation type="submission" date="2024-01" db="EMBL/GenBank/DDBJ databases">
        <title>The genomes of 5 underutilized Papilionoideae crops provide insights into root nodulation and disease resistanc.</title>
        <authorList>
            <person name="Jiang F."/>
        </authorList>
    </citation>
    <scope>NUCLEOTIDE SEQUENCE [LARGE SCALE GENOMIC DNA]</scope>
    <source>
        <strain evidence="8">DUOXIRENSHENG_FW03</strain>
        <tissue evidence="8">Leaves</tissue>
    </source>
</reference>
<evidence type="ECO:0000313" key="9">
    <source>
        <dbReference type="Proteomes" id="UP001386955"/>
    </source>
</evidence>
<dbReference type="InterPro" id="IPR015421">
    <property type="entry name" value="PyrdxlP-dep_Trfase_major"/>
</dbReference>
<dbReference type="PANTHER" id="PTHR43321:SF22">
    <property type="entry name" value="GLUTAMATE DECARBOXYLASE 5"/>
    <property type="match status" value="1"/>
</dbReference>
<name>A0AAN9RP53_PSOTE</name>
<organism evidence="8 9">
    <name type="scientific">Psophocarpus tetragonolobus</name>
    <name type="common">Winged bean</name>
    <name type="synonym">Dolichos tetragonolobus</name>
    <dbReference type="NCBI Taxonomy" id="3891"/>
    <lineage>
        <taxon>Eukaryota</taxon>
        <taxon>Viridiplantae</taxon>
        <taxon>Streptophyta</taxon>
        <taxon>Embryophyta</taxon>
        <taxon>Tracheophyta</taxon>
        <taxon>Spermatophyta</taxon>
        <taxon>Magnoliopsida</taxon>
        <taxon>eudicotyledons</taxon>
        <taxon>Gunneridae</taxon>
        <taxon>Pentapetalae</taxon>
        <taxon>rosids</taxon>
        <taxon>fabids</taxon>
        <taxon>Fabales</taxon>
        <taxon>Fabaceae</taxon>
        <taxon>Papilionoideae</taxon>
        <taxon>50 kb inversion clade</taxon>
        <taxon>NPAAA clade</taxon>
        <taxon>indigoferoid/millettioid clade</taxon>
        <taxon>Phaseoleae</taxon>
        <taxon>Psophocarpus</taxon>
    </lineage>
</organism>
<protein>
    <recommendedName>
        <fullName evidence="3">glutamate decarboxylase</fullName>
        <ecNumber evidence="3">4.1.1.15</ecNumber>
    </recommendedName>
</protein>
<evidence type="ECO:0000256" key="1">
    <source>
        <dbReference type="ARBA" id="ARBA00001933"/>
    </source>
</evidence>
<keyword evidence="9" id="KW-1185">Reference proteome</keyword>
<keyword evidence="5 7" id="KW-0663">Pyridoxal phosphate</keyword>
<dbReference type="InterPro" id="IPR002129">
    <property type="entry name" value="PyrdxlP-dep_de-COase"/>
</dbReference>
<comment type="similarity">
    <text evidence="2 7">Belongs to the group II decarboxylase family.</text>
</comment>
<dbReference type="Proteomes" id="UP001386955">
    <property type="component" value="Unassembled WGS sequence"/>
</dbReference>
<proteinExistence type="inferred from homology"/>
<dbReference type="InterPro" id="IPR010107">
    <property type="entry name" value="Glutamate_decarboxylase"/>
</dbReference>
<evidence type="ECO:0000256" key="3">
    <source>
        <dbReference type="ARBA" id="ARBA00012421"/>
    </source>
</evidence>
<accession>A0AAN9RP53</accession>
<evidence type="ECO:0000256" key="5">
    <source>
        <dbReference type="ARBA" id="ARBA00022898"/>
    </source>
</evidence>
<dbReference type="GO" id="GO:0030170">
    <property type="term" value="F:pyridoxal phosphate binding"/>
    <property type="evidence" value="ECO:0007669"/>
    <property type="project" value="InterPro"/>
</dbReference>
<evidence type="ECO:0000256" key="4">
    <source>
        <dbReference type="ARBA" id="ARBA00022860"/>
    </source>
</evidence>
<dbReference type="InterPro" id="IPR015424">
    <property type="entry name" value="PyrdxlP-dep_Trfase"/>
</dbReference>
<comment type="cofactor">
    <cofactor evidence="1 7">
        <name>pyridoxal 5'-phosphate</name>
        <dbReference type="ChEBI" id="CHEBI:597326"/>
    </cofactor>
</comment>
<dbReference type="SUPFAM" id="SSF53383">
    <property type="entry name" value="PLP-dependent transferases"/>
    <property type="match status" value="2"/>
</dbReference>
<dbReference type="EC" id="4.1.1.15" evidence="3"/>